<protein>
    <submittedName>
        <fullName evidence="1">Uncharacterized protein</fullName>
    </submittedName>
</protein>
<reference evidence="1 2" key="1">
    <citation type="journal article" date="2024" name="J. Plant Pathol.">
        <title>Sequence and assembly of the genome of Seiridium unicorne, isolate CBS 538.82, causal agent of cypress canker disease.</title>
        <authorList>
            <person name="Scali E."/>
            <person name="Rocca G.D."/>
            <person name="Danti R."/>
            <person name="Garbelotto M."/>
            <person name="Barberini S."/>
            <person name="Baroncelli R."/>
            <person name="Emiliani G."/>
        </authorList>
    </citation>
    <scope>NUCLEOTIDE SEQUENCE [LARGE SCALE GENOMIC DNA]</scope>
    <source>
        <strain evidence="1 2">BM-138-508</strain>
    </source>
</reference>
<dbReference type="Proteomes" id="UP001408356">
    <property type="component" value="Unassembled WGS sequence"/>
</dbReference>
<organism evidence="1 2">
    <name type="scientific">Seiridium unicorne</name>
    <dbReference type="NCBI Taxonomy" id="138068"/>
    <lineage>
        <taxon>Eukaryota</taxon>
        <taxon>Fungi</taxon>
        <taxon>Dikarya</taxon>
        <taxon>Ascomycota</taxon>
        <taxon>Pezizomycotina</taxon>
        <taxon>Sordariomycetes</taxon>
        <taxon>Xylariomycetidae</taxon>
        <taxon>Amphisphaeriales</taxon>
        <taxon>Sporocadaceae</taxon>
        <taxon>Seiridium</taxon>
    </lineage>
</organism>
<keyword evidence="2" id="KW-1185">Reference proteome</keyword>
<evidence type="ECO:0000313" key="2">
    <source>
        <dbReference type="Proteomes" id="UP001408356"/>
    </source>
</evidence>
<dbReference type="EMBL" id="JARVKF010000112">
    <property type="protein sequence ID" value="KAK9422804.1"/>
    <property type="molecule type" value="Genomic_DNA"/>
</dbReference>
<evidence type="ECO:0000313" key="1">
    <source>
        <dbReference type="EMBL" id="KAK9422804.1"/>
    </source>
</evidence>
<proteinExistence type="predicted"/>
<gene>
    <name evidence="1" type="ORF">SUNI508_00667</name>
</gene>
<sequence>MPTETTTHRASLGDRAPILEQHPDLERRRPDFKFIANGLDRQVFEAAYELSMGGKSLRYKNRPWSAVADNDSSQLFHSIKAIATIRRRCMHRIPDGPAKEDTVHDVLRLYHGRLDHEIQEAGGSANGDWKWTAEHFVEASTWDVAEQDFYERYPMLKPMDWGLHGCRGCNSLIDLHPSQPAPDFQDGINNWDWNGPMFKYHFLGAWYDSNNGLHAKSKAYTFRDLGRDLARNRGSWFVEAARRIFAEAFLQTGQIVETLRQSRHAYHSFCDWLYQIHGEQPLFTMAEWLDAARTPSDADFYGVNPHLFKPSCGTRPWPVWVPEVGSGTVAMPSEKGLLDRDQGDDVDRPVEYYSNVAECNRMEYEIRKKEKWPHWTLQQPYNVGRPPMASEFEDPYGMPMTNRVRLANVRNWPELYKCLRKISRHPHTPAASRSEPEETGL</sequence>
<accession>A0ABR2V8E0</accession>
<name>A0ABR2V8E0_9PEZI</name>
<comment type="caution">
    <text evidence="1">The sequence shown here is derived from an EMBL/GenBank/DDBJ whole genome shotgun (WGS) entry which is preliminary data.</text>
</comment>